<proteinExistence type="predicted"/>
<keyword evidence="1" id="KW-0812">Transmembrane</keyword>
<dbReference type="InterPro" id="IPR054402">
    <property type="entry name" value="Tt1218-like_dom"/>
</dbReference>
<keyword evidence="1" id="KW-0472">Membrane</keyword>
<dbReference type="AlphaFoldDB" id="A0A3B8WSD1"/>
<evidence type="ECO:0000256" key="1">
    <source>
        <dbReference type="SAM" id="Phobius"/>
    </source>
</evidence>
<name>A0A3B8WSD1_MARNT</name>
<feature type="domain" description="Type IV pilin Tt1218-like" evidence="2">
    <location>
        <begin position="49"/>
        <end position="106"/>
    </location>
</feature>
<keyword evidence="1" id="KW-1133">Transmembrane helix</keyword>
<accession>A0A3B8WSD1</accession>
<protein>
    <submittedName>
        <fullName evidence="3">Type IV pilus modification protein PilV</fullName>
    </submittedName>
</protein>
<comment type="caution">
    <text evidence="3">The sequence shown here is derived from an EMBL/GenBank/DDBJ whole genome shotgun (WGS) entry which is preliminary data.</text>
</comment>
<feature type="transmembrane region" description="Helical" evidence="1">
    <location>
        <begin position="24"/>
        <end position="46"/>
    </location>
</feature>
<evidence type="ECO:0000259" key="2">
    <source>
        <dbReference type="Pfam" id="PF22150"/>
    </source>
</evidence>
<reference evidence="3 4" key="1">
    <citation type="journal article" date="2018" name="Nat. Biotechnol.">
        <title>A standardized bacterial taxonomy based on genome phylogeny substantially revises the tree of life.</title>
        <authorList>
            <person name="Parks D.H."/>
            <person name="Chuvochina M."/>
            <person name="Waite D.W."/>
            <person name="Rinke C."/>
            <person name="Skarshewski A."/>
            <person name="Chaumeil P.A."/>
            <person name="Hugenholtz P."/>
        </authorList>
    </citation>
    <scope>NUCLEOTIDE SEQUENCE [LARGE SCALE GENOMIC DNA]</scope>
    <source>
        <strain evidence="3">UBA9049</strain>
    </source>
</reference>
<dbReference type="EMBL" id="DLYI01000228">
    <property type="protein sequence ID" value="HAC29535.1"/>
    <property type="molecule type" value="Genomic_DNA"/>
</dbReference>
<dbReference type="Pfam" id="PF22150">
    <property type="entry name" value="Tt1218-like"/>
    <property type="match status" value="1"/>
</dbReference>
<dbReference type="InterPro" id="IPR013362">
    <property type="entry name" value="Pilus_4_PilV"/>
</dbReference>
<evidence type="ECO:0000313" key="3">
    <source>
        <dbReference type="EMBL" id="HAC29535.1"/>
    </source>
</evidence>
<dbReference type="NCBIfam" id="TIGR02523">
    <property type="entry name" value="type_IV_pilV"/>
    <property type="match status" value="1"/>
</dbReference>
<evidence type="ECO:0000313" key="4">
    <source>
        <dbReference type="Proteomes" id="UP000261325"/>
    </source>
</evidence>
<sequence>MPVTINSLNDTVNSHSPMALTRQAGIGLIEILVTVLILGIGILGVASTQVVSLQMNTQSQSRSQAVLLAEDLLDRIRANPDNIAGYALAQGDAQGADGGACDTSFVPANGSVAANDLATWENNLACLLPDAERTVVIDGLNNTVTVTIDWDQNDQAMNPVVVRTQI</sequence>
<dbReference type="Proteomes" id="UP000261325">
    <property type="component" value="Unassembled WGS sequence"/>
</dbReference>
<organism evidence="3 4">
    <name type="scientific">Marinobacter nauticus</name>
    <name type="common">Marinobacter hydrocarbonoclasticus</name>
    <name type="synonym">Marinobacter aquaeolei</name>
    <dbReference type="NCBI Taxonomy" id="2743"/>
    <lineage>
        <taxon>Bacteria</taxon>
        <taxon>Pseudomonadati</taxon>
        <taxon>Pseudomonadota</taxon>
        <taxon>Gammaproteobacteria</taxon>
        <taxon>Pseudomonadales</taxon>
        <taxon>Marinobacteraceae</taxon>
        <taxon>Marinobacter</taxon>
    </lineage>
</organism>
<gene>
    <name evidence="3" type="primary">pilV</name>
    <name evidence="3" type="ORF">DCF82_17270</name>
</gene>